<dbReference type="VEuPathDB" id="VectorBase:AAEL011969"/>
<comment type="function">
    <text evidence="11">Catalyzes the post-translational methylation of isoprenylated C-terminal cysteine residues.</text>
</comment>
<feature type="transmembrane region" description="Helical" evidence="13">
    <location>
        <begin position="7"/>
        <end position="26"/>
    </location>
</feature>
<reference evidence="15" key="1">
    <citation type="submission" date="2005-10" db="EMBL/GenBank/DDBJ databases">
        <authorList>
            <person name="Loftus B.J."/>
            <person name="Nene V.M."/>
            <person name="Hannick L.I."/>
            <person name="Bidwell S."/>
            <person name="Haas B."/>
            <person name="Amedeo P."/>
            <person name="Orvis J."/>
            <person name="Wortman J.R."/>
            <person name="White O.R."/>
            <person name="Salzberg S."/>
            <person name="Shumway M."/>
            <person name="Koo H."/>
            <person name="Zhao Y."/>
            <person name="Holmes M."/>
            <person name="Miller J."/>
            <person name="Schatz M."/>
            <person name="Pop M."/>
            <person name="Pai G."/>
            <person name="Utterback T."/>
            <person name="Rogers Y.-H."/>
            <person name="Kravitz S."/>
            <person name="Fraser C.M."/>
        </authorList>
    </citation>
    <scope>NUCLEOTIDE SEQUENCE</scope>
    <source>
        <strain evidence="15">Liverpool</strain>
    </source>
</reference>
<comment type="catalytic activity">
    <reaction evidence="1 13">
        <text>[protein]-C-terminal S-[(2E,6E)-farnesyl]-L-cysteine + S-adenosyl-L-methionine = [protein]-C-terminal S-[(2E,6E)-farnesyl]-L-cysteine methyl ester + S-adenosyl-L-homocysteine</text>
        <dbReference type="Rhea" id="RHEA:21672"/>
        <dbReference type="Rhea" id="RHEA-COMP:12125"/>
        <dbReference type="Rhea" id="RHEA-COMP:12126"/>
        <dbReference type="ChEBI" id="CHEBI:57856"/>
        <dbReference type="ChEBI" id="CHEBI:59789"/>
        <dbReference type="ChEBI" id="CHEBI:90510"/>
        <dbReference type="ChEBI" id="CHEBI:90511"/>
        <dbReference type="EC" id="2.1.1.100"/>
    </reaction>
</comment>
<evidence type="ECO:0000256" key="8">
    <source>
        <dbReference type="ARBA" id="ARBA00022692"/>
    </source>
</evidence>
<keyword evidence="6" id="KW-0808">Transferase</keyword>
<evidence type="ECO:0000256" key="5">
    <source>
        <dbReference type="ARBA" id="ARBA00022603"/>
    </source>
</evidence>
<dbReference type="Gene3D" id="1.20.120.1630">
    <property type="match status" value="1"/>
</dbReference>
<evidence type="ECO:0000256" key="12">
    <source>
        <dbReference type="ARBA" id="ARBA00023656"/>
    </source>
</evidence>
<dbReference type="PaxDb" id="7159-AAEL011969-PA"/>
<accession>Q16NH8</accession>
<dbReference type="PANTHER" id="PTHR12714">
    <property type="entry name" value="PROTEIN-S ISOPRENYLCYSTEINE O-METHYLTRANSFERASE"/>
    <property type="match status" value="1"/>
</dbReference>
<evidence type="ECO:0000256" key="9">
    <source>
        <dbReference type="ARBA" id="ARBA00022989"/>
    </source>
</evidence>
<keyword evidence="9 13" id="KW-1133">Transmembrane helix</keyword>
<dbReference type="PhylomeDB" id="Q16NH8"/>
<dbReference type="InterPro" id="IPR025770">
    <property type="entry name" value="PPMT_MeTrfase"/>
</dbReference>
<evidence type="ECO:0000256" key="7">
    <source>
        <dbReference type="ARBA" id="ARBA00022691"/>
    </source>
</evidence>
<gene>
    <name evidence="15" type="ORF">AaeL_AAEL011969</name>
</gene>
<evidence type="ECO:0000256" key="11">
    <source>
        <dbReference type="ARBA" id="ARBA00023572"/>
    </source>
</evidence>
<dbReference type="AlphaFoldDB" id="Q16NH8"/>
<keyword evidence="10 13" id="KW-0472">Membrane</keyword>
<dbReference type="OMA" id="YFGFFIW"/>
<feature type="transmembrane region" description="Helical" evidence="13">
    <location>
        <begin position="132"/>
        <end position="153"/>
    </location>
</feature>
<dbReference type="GO" id="GO:0004671">
    <property type="term" value="F:protein C-terminal S-isoprenylcysteine carboxyl O-methyltransferase activity"/>
    <property type="evidence" value="ECO:0007669"/>
    <property type="project" value="UniProtKB-EC"/>
</dbReference>
<dbReference type="Proteomes" id="UP000682892">
    <property type="component" value="Unassembled WGS sequence"/>
</dbReference>
<proteinExistence type="inferred from homology"/>
<sequence>MLCYEGKLSLYCFVSAVFSLALQWIFFELGVFAVEVGFWIKAGFLGVYYLVLNVVIRLKFNTKDYQIAVRATFLGAVFSLGCIIFQNCTEEYKSFGVYVTLMSVFHYSEYLGIAFCNPKTLSSDSFILNHSLHYALAATASWVEYFVEVYFFPDMKTYQLLWLLGLVLCFTGEALRKLAMITASKNFSHIVQFEHHQGHELVTHGVYSLMRHPSYVGWFWWSIGTQVVLANPVCFIIYTIASWKFFHDRIFMEEITLLNFFGEEYYKYQQRVPTGLPFIRGFKGDRPEKREGGGNDDGNVSSSEETDQWARRKGRHDSTRITLKDSSEDEDDRRNMTGSFYHGRNRRYSGSYDNVYEESTVV</sequence>
<keyword evidence="13" id="KW-0256">Endoplasmic reticulum</keyword>
<comment type="similarity">
    <text evidence="3 13">Belongs to the class VI-like SAM-binding methyltransferase superfamily. Isoprenylcysteine carboxyl methyltransferase family.</text>
</comment>
<evidence type="ECO:0000256" key="4">
    <source>
        <dbReference type="ARBA" id="ARBA00012151"/>
    </source>
</evidence>
<dbReference type="PANTHER" id="PTHR12714:SF9">
    <property type="entry name" value="PROTEIN-S-ISOPRENYLCYSTEINE O-METHYLTRANSFERASE"/>
    <property type="match status" value="1"/>
</dbReference>
<evidence type="ECO:0000256" key="2">
    <source>
        <dbReference type="ARBA" id="ARBA00004141"/>
    </source>
</evidence>
<dbReference type="GO" id="GO:0032259">
    <property type="term" value="P:methylation"/>
    <property type="evidence" value="ECO:0007669"/>
    <property type="project" value="UniProtKB-KW"/>
</dbReference>
<keyword evidence="8 13" id="KW-0812">Transmembrane</keyword>
<dbReference type="eggNOG" id="KOG2628">
    <property type="taxonomic scope" value="Eukaryota"/>
</dbReference>
<dbReference type="EMBL" id="CH477823">
    <property type="protein sequence ID" value="EAT35916.1"/>
    <property type="molecule type" value="Genomic_DNA"/>
</dbReference>
<feature type="transmembrane region" description="Helical" evidence="13">
    <location>
        <begin position="68"/>
        <end position="86"/>
    </location>
</feature>
<feature type="compositionally biased region" description="Basic and acidic residues" evidence="14">
    <location>
        <begin position="316"/>
        <end position="326"/>
    </location>
</feature>
<name>Q16NH8_AEDAE</name>
<keyword evidence="5 13" id="KW-0489">Methyltransferase</keyword>
<protein>
    <recommendedName>
        <fullName evidence="12 13">Protein-S-isoprenylcysteine O-methyltransferase</fullName>
        <ecNumber evidence="4 13">2.1.1.100</ecNumber>
    </recommendedName>
</protein>
<dbReference type="STRING" id="7159.Q16NH8"/>
<evidence type="ECO:0000256" key="3">
    <source>
        <dbReference type="ARBA" id="ARBA00009140"/>
    </source>
</evidence>
<comment type="subcellular location">
    <subcellularLocation>
        <location evidence="13">Endoplasmic reticulum membrane</location>
        <topology evidence="13">Multi-pass membrane protein</topology>
    </subcellularLocation>
    <subcellularLocation>
        <location evidence="2">Membrane</location>
        <topology evidence="2">Multi-pass membrane protein</topology>
    </subcellularLocation>
</comment>
<dbReference type="GO" id="GO:0005789">
    <property type="term" value="C:endoplasmic reticulum membrane"/>
    <property type="evidence" value="ECO:0007669"/>
    <property type="project" value="UniProtKB-SubCell"/>
</dbReference>
<dbReference type="Pfam" id="PF04140">
    <property type="entry name" value="ICMT"/>
    <property type="match status" value="1"/>
</dbReference>
<dbReference type="InterPro" id="IPR007269">
    <property type="entry name" value="ICMT_MeTrfase"/>
</dbReference>
<feature type="transmembrane region" description="Helical" evidence="13">
    <location>
        <begin position="218"/>
        <end position="241"/>
    </location>
</feature>
<dbReference type="HOGENOM" id="CLU_065200_0_1_1"/>
<feature type="compositionally biased region" description="Basic and acidic residues" evidence="14">
    <location>
        <begin position="283"/>
        <end position="293"/>
    </location>
</feature>
<evidence type="ECO:0000256" key="6">
    <source>
        <dbReference type="ARBA" id="ARBA00022679"/>
    </source>
</evidence>
<feature type="transmembrane region" description="Helical" evidence="13">
    <location>
        <begin position="38"/>
        <end position="56"/>
    </location>
</feature>
<evidence type="ECO:0000256" key="1">
    <source>
        <dbReference type="ARBA" id="ARBA00001450"/>
    </source>
</evidence>
<feature type="region of interest" description="Disordered" evidence="14">
    <location>
        <begin position="283"/>
        <end position="343"/>
    </location>
</feature>
<dbReference type="PROSITE" id="PS51564">
    <property type="entry name" value="SAM_ICMT"/>
    <property type="match status" value="1"/>
</dbReference>
<evidence type="ECO:0000256" key="10">
    <source>
        <dbReference type="ARBA" id="ARBA00023136"/>
    </source>
</evidence>
<reference evidence="15" key="3">
    <citation type="submission" date="2012-09" db="EMBL/GenBank/DDBJ databases">
        <authorList>
            <consortium name="VectorBase"/>
        </authorList>
    </citation>
    <scope>NUCLEOTIDE SEQUENCE</scope>
    <source>
        <strain evidence="15">Liverpool</strain>
    </source>
</reference>
<keyword evidence="7 13" id="KW-0949">S-adenosyl-L-methionine</keyword>
<evidence type="ECO:0000256" key="14">
    <source>
        <dbReference type="SAM" id="MobiDB-lite"/>
    </source>
</evidence>
<evidence type="ECO:0000313" key="16">
    <source>
        <dbReference type="Proteomes" id="UP000682892"/>
    </source>
</evidence>
<evidence type="ECO:0000256" key="13">
    <source>
        <dbReference type="RuleBase" id="RU362022"/>
    </source>
</evidence>
<reference evidence="15" key="2">
    <citation type="journal article" date="2007" name="Science">
        <title>Genome sequence of Aedes aegypti, a major arbovirus vector.</title>
        <authorList>
            <person name="Nene V."/>
            <person name="Wortman J.R."/>
            <person name="Lawson D."/>
            <person name="Haas B."/>
            <person name="Kodira C."/>
            <person name="Tu Z.J."/>
            <person name="Loftus B."/>
            <person name="Xi Z."/>
            <person name="Megy K."/>
            <person name="Grabherr M."/>
            <person name="Ren Q."/>
            <person name="Zdobnov E.M."/>
            <person name="Lobo N.F."/>
            <person name="Campbell K.S."/>
            <person name="Brown S.E."/>
            <person name="Bonaldo M.F."/>
            <person name="Zhu J."/>
            <person name="Sinkins S.P."/>
            <person name="Hogenkamp D.G."/>
            <person name="Amedeo P."/>
            <person name="Arensburger P."/>
            <person name="Atkinson P.W."/>
            <person name="Bidwell S."/>
            <person name="Biedler J."/>
            <person name="Birney E."/>
            <person name="Bruggner R.V."/>
            <person name="Costas J."/>
            <person name="Coy M.R."/>
            <person name="Crabtree J."/>
            <person name="Crawford M."/>
            <person name="Debruyn B."/>
            <person name="Decaprio D."/>
            <person name="Eiglmeier K."/>
            <person name="Eisenstadt E."/>
            <person name="El-Dorry H."/>
            <person name="Gelbart W.M."/>
            <person name="Gomes S.L."/>
            <person name="Hammond M."/>
            <person name="Hannick L.I."/>
            <person name="Hogan J.R."/>
            <person name="Holmes M.H."/>
            <person name="Jaffe D."/>
            <person name="Johnston J.S."/>
            <person name="Kennedy R.C."/>
            <person name="Koo H."/>
            <person name="Kravitz S."/>
            <person name="Kriventseva E.V."/>
            <person name="Kulp D."/>
            <person name="Labutti K."/>
            <person name="Lee E."/>
            <person name="Li S."/>
            <person name="Lovin D.D."/>
            <person name="Mao C."/>
            <person name="Mauceli E."/>
            <person name="Menck C.F."/>
            <person name="Miller J.R."/>
            <person name="Montgomery P."/>
            <person name="Mori A."/>
            <person name="Nascimento A.L."/>
            <person name="Naveira H.F."/>
            <person name="Nusbaum C."/>
            <person name="O'leary S."/>
            <person name="Orvis J."/>
            <person name="Pertea M."/>
            <person name="Quesneville H."/>
            <person name="Reidenbach K.R."/>
            <person name="Rogers Y.H."/>
            <person name="Roth C.W."/>
            <person name="Schneider J.R."/>
            <person name="Schatz M."/>
            <person name="Shumway M."/>
            <person name="Stanke M."/>
            <person name="Stinson E.O."/>
            <person name="Tubio J.M."/>
            <person name="Vanzee J.P."/>
            <person name="Verjovski-Almeida S."/>
            <person name="Werner D."/>
            <person name="White O."/>
            <person name="Wyder S."/>
            <person name="Zeng Q."/>
            <person name="Zhao Q."/>
            <person name="Zhao Y."/>
            <person name="Hill C.A."/>
            <person name="Raikhel A.S."/>
            <person name="Soares M.B."/>
            <person name="Knudson D.L."/>
            <person name="Lee N.H."/>
            <person name="Galagan J."/>
            <person name="Salzberg S.L."/>
            <person name="Paulsen I.T."/>
            <person name="Dimopoulos G."/>
            <person name="Collins F.H."/>
            <person name="Birren B."/>
            <person name="Fraser-Liggett C.M."/>
            <person name="Severson D.W."/>
        </authorList>
    </citation>
    <scope>NUCLEOTIDE SEQUENCE [LARGE SCALE GENOMIC DNA]</scope>
    <source>
        <strain evidence="15">Liverpool</strain>
    </source>
</reference>
<dbReference type="EC" id="2.1.1.100" evidence="4 13"/>
<evidence type="ECO:0000313" key="15">
    <source>
        <dbReference type="EMBL" id="EAT35916.1"/>
    </source>
</evidence>
<organism evidence="15 16">
    <name type="scientific">Aedes aegypti</name>
    <name type="common">Yellowfever mosquito</name>
    <name type="synonym">Culex aegypti</name>
    <dbReference type="NCBI Taxonomy" id="7159"/>
    <lineage>
        <taxon>Eukaryota</taxon>
        <taxon>Metazoa</taxon>
        <taxon>Ecdysozoa</taxon>
        <taxon>Arthropoda</taxon>
        <taxon>Hexapoda</taxon>
        <taxon>Insecta</taxon>
        <taxon>Pterygota</taxon>
        <taxon>Neoptera</taxon>
        <taxon>Endopterygota</taxon>
        <taxon>Diptera</taxon>
        <taxon>Nematocera</taxon>
        <taxon>Culicoidea</taxon>
        <taxon>Culicidae</taxon>
        <taxon>Culicinae</taxon>
        <taxon>Aedini</taxon>
        <taxon>Aedes</taxon>
        <taxon>Stegomyia</taxon>
    </lineage>
</organism>
<feature type="transmembrane region" description="Helical" evidence="13">
    <location>
        <begin position="160"/>
        <end position="179"/>
    </location>
</feature>